<name>A0A518V2X9_BRELA</name>
<dbReference type="AlphaFoldDB" id="A0A518V2X9"/>
<keyword evidence="1" id="KW-0732">Signal</keyword>
<dbReference type="EMBL" id="CP033464">
    <property type="protein sequence ID" value="QDX91356.1"/>
    <property type="molecule type" value="Genomic_DNA"/>
</dbReference>
<proteinExistence type="predicted"/>
<feature type="chain" id="PRO_5038930952" evidence="1">
    <location>
        <begin position="17"/>
        <end position="141"/>
    </location>
</feature>
<sequence length="141" mass="15522">MSALAVSLVVPSLAFAQNSNVNSATSIQTSISENSTEARVNPQWKTKVARKTLEQLLDTISNKRNIEKVTSALRELPKGDKLAGYFEDSISYIKKNLKDLLEWEEVFENNVRDVIAGAIYDAGAPLSVARSIAWVVVEVLL</sequence>
<protein>
    <submittedName>
        <fullName evidence="2">Uncharacterized protein</fullName>
    </submittedName>
</protein>
<dbReference type="Proteomes" id="UP000319432">
    <property type="component" value="Chromosome"/>
</dbReference>
<evidence type="ECO:0000313" key="3">
    <source>
        <dbReference type="Proteomes" id="UP000319432"/>
    </source>
</evidence>
<feature type="signal peptide" evidence="1">
    <location>
        <begin position="1"/>
        <end position="16"/>
    </location>
</feature>
<organism evidence="2 3">
    <name type="scientific">Brevibacillus laterosporus</name>
    <name type="common">Bacillus laterosporus</name>
    <dbReference type="NCBI Taxonomy" id="1465"/>
    <lineage>
        <taxon>Bacteria</taxon>
        <taxon>Bacillati</taxon>
        <taxon>Bacillota</taxon>
        <taxon>Bacilli</taxon>
        <taxon>Bacillales</taxon>
        <taxon>Paenibacillaceae</taxon>
        <taxon>Brevibacillus</taxon>
    </lineage>
</organism>
<keyword evidence="3" id="KW-1185">Reference proteome</keyword>
<reference evidence="2 3" key="1">
    <citation type="submission" date="2018-11" db="EMBL/GenBank/DDBJ databases">
        <title>Phylogenetic determinants of toxin gene distribution in genomes of Brevibacillus laterosporus.</title>
        <authorList>
            <person name="Glare T.R."/>
            <person name="Durrant A."/>
            <person name="Berry C."/>
            <person name="Palma L."/>
            <person name="Ormskirk M."/>
            <person name="Cox M.O."/>
        </authorList>
    </citation>
    <scope>NUCLEOTIDE SEQUENCE [LARGE SCALE GENOMIC DNA]</scope>
    <source>
        <strain evidence="2 3">1821L</strain>
    </source>
</reference>
<gene>
    <name evidence="2" type="ORF">EEL30_02565</name>
</gene>
<accession>A0A518V2X9</accession>
<evidence type="ECO:0000256" key="1">
    <source>
        <dbReference type="SAM" id="SignalP"/>
    </source>
</evidence>
<evidence type="ECO:0000313" key="2">
    <source>
        <dbReference type="EMBL" id="QDX91356.1"/>
    </source>
</evidence>
<dbReference type="OrthoDB" id="9919470at2"/>